<feature type="region of interest" description="Disordered" evidence="1">
    <location>
        <begin position="1"/>
        <end position="73"/>
    </location>
</feature>
<reference evidence="2" key="1">
    <citation type="journal article" date="2020" name="Nature">
        <title>Giant virus diversity and host interactions through global metagenomics.</title>
        <authorList>
            <person name="Schulz F."/>
            <person name="Roux S."/>
            <person name="Paez-Espino D."/>
            <person name="Jungbluth S."/>
            <person name="Walsh D.A."/>
            <person name="Denef V.J."/>
            <person name="McMahon K.D."/>
            <person name="Konstantinidis K.T."/>
            <person name="Eloe-Fadrosh E.A."/>
            <person name="Kyrpides N.C."/>
            <person name="Woyke T."/>
        </authorList>
    </citation>
    <scope>NUCLEOTIDE SEQUENCE</scope>
    <source>
        <strain evidence="2">GVMAG-M-3300023184-135</strain>
    </source>
</reference>
<evidence type="ECO:0000313" key="2">
    <source>
        <dbReference type="EMBL" id="QHT80973.1"/>
    </source>
</evidence>
<feature type="compositionally biased region" description="Basic residues" evidence="1">
    <location>
        <begin position="1"/>
        <end position="31"/>
    </location>
</feature>
<name>A0A6C0HM04_9ZZZZ</name>
<protein>
    <submittedName>
        <fullName evidence="2">Uncharacterized protein</fullName>
    </submittedName>
</protein>
<feature type="compositionally biased region" description="Polar residues" evidence="1">
    <location>
        <begin position="46"/>
        <end position="57"/>
    </location>
</feature>
<dbReference type="AlphaFoldDB" id="A0A6C0HM04"/>
<evidence type="ECO:0000256" key="1">
    <source>
        <dbReference type="SAM" id="MobiDB-lite"/>
    </source>
</evidence>
<dbReference type="EMBL" id="MN739976">
    <property type="protein sequence ID" value="QHT80973.1"/>
    <property type="molecule type" value="Genomic_DNA"/>
</dbReference>
<organism evidence="2">
    <name type="scientific">viral metagenome</name>
    <dbReference type="NCBI Taxonomy" id="1070528"/>
    <lineage>
        <taxon>unclassified sequences</taxon>
        <taxon>metagenomes</taxon>
        <taxon>organismal metagenomes</taxon>
    </lineage>
</organism>
<proteinExistence type="predicted"/>
<sequence>MVKYTKQRKSKKSLRRTRRKVPKTLRRTKRRGGYDPVGPNGGNYGTAPTSNPVQSSGALPDPKSAFPDGPSGY</sequence>
<accession>A0A6C0HM04</accession>